<evidence type="ECO:0000256" key="2">
    <source>
        <dbReference type="SAM" id="Phobius"/>
    </source>
</evidence>
<dbReference type="RefSeq" id="WP_345295378.1">
    <property type="nucleotide sequence ID" value="NZ_BAABJY010000002.1"/>
</dbReference>
<dbReference type="EMBL" id="BAABJY010000002">
    <property type="protein sequence ID" value="GAA4867910.1"/>
    <property type="molecule type" value="Genomic_DNA"/>
</dbReference>
<accession>A0ABP9E7C4</accession>
<evidence type="ECO:0000313" key="4">
    <source>
        <dbReference type="EMBL" id="GAA4867910.1"/>
    </source>
</evidence>
<feature type="transmembrane region" description="Helical" evidence="2">
    <location>
        <begin position="43"/>
        <end position="64"/>
    </location>
</feature>
<feature type="transmembrane region" description="Helical" evidence="2">
    <location>
        <begin position="111"/>
        <end position="131"/>
    </location>
</feature>
<reference evidence="5" key="1">
    <citation type="journal article" date="2019" name="Int. J. Syst. Evol. Microbiol.">
        <title>The Global Catalogue of Microorganisms (GCM) 10K type strain sequencing project: providing services to taxonomists for standard genome sequencing and annotation.</title>
        <authorList>
            <consortium name="The Broad Institute Genomics Platform"/>
            <consortium name="The Broad Institute Genome Sequencing Center for Infectious Disease"/>
            <person name="Wu L."/>
            <person name="Ma J."/>
        </authorList>
    </citation>
    <scope>NUCLEOTIDE SEQUENCE [LARGE SCALE GENOMIC DNA]</scope>
    <source>
        <strain evidence="5">JCM 18392</strain>
    </source>
</reference>
<evidence type="ECO:0000259" key="3">
    <source>
        <dbReference type="Pfam" id="PF05569"/>
    </source>
</evidence>
<dbReference type="InterPro" id="IPR052173">
    <property type="entry name" value="Beta-lactam_resp_regulator"/>
</dbReference>
<dbReference type="PANTHER" id="PTHR34978">
    <property type="entry name" value="POSSIBLE SENSOR-TRANSDUCER PROTEIN BLAR"/>
    <property type="match status" value="1"/>
</dbReference>
<feature type="region of interest" description="Disordered" evidence="1">
    <location>
        <begin position="339"/>
        <end position="392"/>
    </location>
</feature>
<feature type="domain" description="Peptidase M56" evidence="3">
    <location>
        <begin position="102"/>
        <end position="258"/>
    </location>
</feature>
<gene>
    <name evidence="4" type="ORF">GCM10023332_20420</name>
</gene>
<keyword evidence="5" id="KW-1185">Reference proteome</keyword>
<keyword evidence="2" id="KW-1133">Transmembrane helix</keyword>
<keyword evidence="2" id="KW-0812">Transmembrane</keyword>
<sequence length="646" mass="69181">MHDPSLLVHTLGRVLADFLWQGALIGATAWLWLAVLRHARPQARYAVACAALLACVLVPGWQLVRALEAAGTAPLATIVDGSASASIAHGAGVALPLLQGFSPPPSPAPDVLPWIVAFWGAGVVVLGLRMACGLRWVGRLRTSSREADLAWQRRFEVLVARMGVRRPIALRVIAEGDSPLAAGWWKPVVLLPAALVLRMPSQLLEALVAHELAHVRRHDYLVNMLQGVVEVLLFYHPVTWWLSRRIRIEREQVADDIAASALGDPRRLALALSELDRHATSVPRFAQSAQGGLLMSRIRQLIQPIAPRPNGGLIALCVLGLVAGGFVFAQTPPAPPIPPAPPAPAAISPLHAAPPAPPAPPASPATPVLPAPPAPPPPPPAPASPAPPAPDAIRHAAARHGSDRGFALVREGQEGIAMSGTLDDVEAIRAARRGIDADFLWFRRDGRAYVVRDPELVARAGAAWAPTDALDARMQELDARMRPHQRKMDALARRMDALHVDSPFDEPAAREAAAQLEALGKQMEPLAREQAALSRRLPGADRGEAAELERKMEALAARQERLGAQMERHGRVLEAASRRMEAQAAPMAALGRQMEEAAKPMESIGKDMEALGAQIERKAAVAERQVQALIDEAMARGLATPAPARQ</sequence>
<organism evidence="4 5">
    <name type="scientific">Luteimonas vadosa</name>
    <dbReference type="NCBI Taxonomy" id="1165507"/>
    <lineage>
        <taxon>Bacteria</taxon>
        <taxon>Pseudomonadati</taxon>
        <taxon>Pseudomonadota</taxon>
        <taxon>Gammaproteobacteria</taxon>
        <taxon>Lysobacterales</taxon>
        <taxon>Lysobacteraceae</taxon>
        <taxon>Luteimonas</taxon>
    </lineage>
</organism>
<name>A0ABP9E7C4_9GAMM</name>
<evidence type="ECO:0000256" key="1">
    <source>
        <dbReference type="SAM" id="MobiDB-lite"/>
    </source>
</evidence>
<dbReference type="PANTHER" id="PTHR34978:SF3">
    <property type="entry name" value="SLR0241 PROTEIN"/>
    <property type="match status" value="1"/>
</dbReference>
<dbReference type="Proteomes" id="UP001501323">
    <property type="component" value="Unassembled WGS sequence"/>
</dbReference>
<protein>
    <recommendedName>
        <fullName evidence="3">Peptidase M56 domain-containing protein</fullName>
    </recommendedName>
</protein>
<keyword evidence="2" id="KW-0472">Membrane</keyword>
<dbReference type="CDD" id="cd07341">
    <property type="entry name" value="M56_BlaR1_MecR1_like"/>
    <property type="match status" value="1"/>
</dbReference>
<proteinExistence type="predicted"/>
<feature type="transmembrane region" description="Helical" evidence="2">
    <location>
        <begin position="18"/>
        <end position="36"/>
    </location>
</feature>
<evidence type="ECO:0000313" key="5">
    <source>
        <dbReference type="Proteomes" id="UP001501323"/>
    </source>
</evidence>
<comment type="caution">
    <text evidence="4">The sequence shown here is derived from an EMBL/GenBank/DDBJ whole genome shotgun (WGS) entry which is preliminary data.</text>
</comment>
<feature type="transmembrane region" description="Helical" evidence="2">
    <location>
        <begin position="311"/>
        <end position="329"/>
    </location>
</feature>
<dbReference type="InterPro" id="IPR008756">
    <property type="entry name" value="Peptidase_M56"/>
</dbReference>
<dbReference type="Gene3D" id="3.30.2010.10">
    <property type="entry name" value="Metalloproteases ('zincins'), catalytic domain"/>
    <property type="match status" value="1"/>
</dbReference>
<feature type="compositionally biased region" description="Pro residues" evidence="1">
    <location>
        <begin position="352"/>
        <end position="390"/>
    </location>
</feature>
<dbReference type="Pfam" id="PF05569">
    <property type="entry name" value="Peptidase_M56"/>
    <property type="match status" value="1"/>
</dbReference>